<feature type="compositionally biased region" description="Low complexity" evidence="1">
    <location>
        <begin position="1163"/>
        <end position="1178"/>
    </location>
</feature>
<feature type="region of interest" description="Disordered" evidence="1">
    <location>
        <begin position="906"/>
        <end position="943"/>
    </location>
</feature>
<proteinExistence type="predicted"/>
<name>A0A0K6S7Q6_9ALVE</name>
<feature type="compositionally biased region" description="Polar residues" evidence="1">
    <location>
        <begin position="1181"/>
        <end position="1191"/>
    </location>
</feature>
<evidence type="ECO:0000313" key="2">
    <source>
        <dbReference type="EMBL" id="CUC09697.1"/>
    </source>
</evidence>
<dbReference type="EMBL" id="CDMZ01001420">
    <property type="protein sequence ID" value="CUC09697.1"/>
    <property type="molecule type" value="Genomic_DNA"/>
</dbReference>
<feature type="compositionally biased region" description="Polar residues" evidence="1">
    <location>
        <begin position="1232"/>
        <end position="1251"/>
    </location>
</feature>
<gene>
    <name evidence="2" type="ORF">Cvel_22828.t2.CR1</name>
</gene>
<feature type="compositionally biased region" description="Acidic residues" evidence="1">
    <location>
        <begin position="749"/>
        <end position="758"/>
    </location>
</feature>
<sequence>MEHPRRTQWSYHEIDAHSFYPIVQICSLEGLEAFPFLERLDVSRNLLEDANAFRPLSLWTCLRALACRGNRPCPAGAPDTSHVVVSFSVQMMHFLPSLTHADFPLLGRGKALTSRSSRPPHTADASPFLAEKERSPLPMERGGRGSPEKQRQPEKRLFFISEVCKRKRPWRASEAPTSSKDTLEKGAKGRGPKQTECSPSPSFYSRTKLMSALGETVKGGFENSGRIPFSVDSFLDSFSVTVSEPHISPRARRCEGSRIEGGLPESRWTAQLRKFDPPLRGIAKLRRGGYVLPAVPPPTQQSPRAARYRDIETRKPVGGKMGANAPGKHDARKEMRTKGVETFQSQSPPSMRTADDDVCAFLEGLIQQQKEKGQGGLGPRKADVHTKNTRLIKRHLQTVLSSSPSETSAAALSAGKTQLAYALRKIAEAAMRASDGKTQAEEVCDPTPDSPDGLWPEEVDLRLKMPPDPVSDTLRDTHPSEEVLPSSVSKPNSAPPFSAPSQEVIRLPPDDRVRPATVHPPADFGQRRNGGNGWGSSQGPLSRSPLKEPQPSQPLQTARMDSAKGFRGRAGVGGGSAEAAGGGGGSEPSPGGRKSPAGLQMQTASSFSRDHPSSFMLSQDRDGTSQGMPGPSRDVISGPLTENSDEPFNGGRSEGPSAGGILRDERNEVVLGTSRGPGGAVEGMSGGGGQTGGRIGTQQPSSSSSPSVGFVLPQNVHKSREAEGSLLPENSPSKLTEEAEARGGRLEDYENTSEEDSEETSRLTNETPELLEREKEKRRVSDALLQNYRRLIELGAADMTEFLSVQEAFPHTHDDTKLGPLFAALQVPSVRTESLAPSEYQRSRSLHAPSSKGGEINPAQTRLSRTEKPFTQNEMLQSPSSGRVVLREARQNGMRVRSVSIVLPPQATDAAPSGRNRTEERREVPVSSRVSRGASEIRTDTTESQLGVDRVGIGVRALEALTQSLYASVGPQSETAEGSDPLGQNLRKLVELGAADLFGPNDLDQTANLTLGTDGRGRAENGVVPLFAALQLPSVRTESLAPSEAAKARSLAASSVHVLPASSGVTVSERVPRQHPSLSGPVTERAERTETIDVSPNAVPVSQTVLGTQSPAASLDPSSRQETERDEGTDRMLPPREANSPDIQGSPGWSVATLGPRVGSGGQASSSSSGSSRSRGAQRLFEQTQASQSEATVPHTHAKRPSASSSSRPPEMSRRPSGSRTSTSTTPKPSQLAASSGGTARRQASQKASSQLDRRSSSIRGVQRVGTGREVVQGRRASSRSDSGPKSVQAKKEQPQSRVAQHRRSSLRDVERRGSQ</sequence>
<feature type="compositionally biased region" description="Basic and acidic residues" evidence="1">
    <location>
        <begin position="1306"/>
        <end position="1316"/>
    </location>
</feature>
<feature type="region of interest" description="Disordered" evidence="1">
    <location>
        <begin position="111"/>
        <end position="152"/>
    </location>
</feature>
<dbReference type="SUPFAM" id="SSF52058">
    <property type="entry name" value="L domain-like"/>
    <property type="match status" value="1"/>
</dbReference>
<feature type="compositionally biased region" description="Basic and acidic residues" evidence="1">
    <location>
        <begin position="735"/>
        <end position="748"/>
    </location>
</feature>
<feature type="compositionally biased region" description="Gly residues" evidence="1">
    <location>
        <begin position="568"/>
        <end position="586"/>
    </location>
</feature>
<organism evidence="2">
    <name type="scientific">Chromera velia CCMP2878</name>
    <dbReference type="NCBI Taxonomy" id="1169474"/>
    <lineage>
        <taxon>Eukaryota</taxon>
        <taxon>Sar</taxon>
        <taxon>Alveolata</taxon>
        <taxon>Colpodellida</taxon>
        <taxon>Chromeraceae</taxon>
        <taxon>Chromera</taxon>
    </lineage>
</organism>
<feature type="compositionally biased region" description="Low complexity" evidence="1">
    <location>
        <begin position="1201"/>
        <end position="1230"/>
    </location>
</feature>
<accession>A0A0K6S7Q6</accession>
<feature type="region of interest" description="Disordered" evidence="1">
    <location>
        <begin position="433"/>
        <end position="774"/>
    </location>
</feature>
<evidence type="ECO:0000256" key="1">
    <source>
        <dbReference type="SAM" id="MobiDB-lite"/>
    </source>
</evidence>
<feature type="region of interest" description="Disordered" evidence="1">
    <location>
        <begin position="834"/>
        <end position="860"/>
    </location>
</feature>
<feature type="compositionally biased region" description="Gly residues" evidence="1">
    <location>
        <begin position="675"/>
        <end position="695"/>
    </location>
</feature>
<feature type="compositionally biased region" description="Basic and acidic residues" evidence="1">
    <location>
        <begin position="130"/>
        <end position="152"/>
    </location>
</feature>
<reference evidence="2" key="1">
    <citation type="submission" date="2014-11" db="EMBL/GenBank/DDBJ databases">
        <title>Molecular phylogeny of cliff fern family Woodsiaceae with morphological implications.</title>
        <authorList>
            <person name="Shao Y.-Z."/>
            <person name="Wei R."/>
            <person name="Zhang X.-C."/>
        </authorList>
    </citation>
    <scope>NUCLEOTIDE SEQUENCE</scope>
</reference>
<feature type="region of interest" description="Disordered" evidence="1">
    <location>
        <begin position="1063"/>
        <end position="1316"/>
    </location>
</feature>
<dbReference type="VEuPathDB" id="CryptoDB:Cvel_22828"/>
<protein>
    <submittedName>
        <fullName evidence="2">Uncharacterized protein</fullName>
    </submittedName>
</protein>
<feature type="region of interest" description="Disordered" evidence="1">
    <location>
        <begin position="170"/>
        <end position="203"/>
    </location>
</feature>
<feature type="compositionally biased region" description="Basic and acidic residues" evidence="1">
    <location>
        <begin position="1119"/>
        <end position="1134"/>
    </location>
</feature>
<feature type="compositionally biased region" description="Polar residues" evidence="1">
    <location>
        <begin position="1100"/>
        <end position="1118"/>
    </location>
</feature>